<dbReference type="EMBL" id="CP026952">
    <property type="protein sequence ID" value="AWB90835.1"/>
    <property type="molecule type" value="Genomic_DNA"/>
</dbReference>
<dbReference type="AlphaFoldDB" id="A0A2S0WHL9"/>
<name>A0A2S0WHL9_9ACTN</name>
<dbReference type="Pfam" id="PF04230">
    <property type="entry name" value="PS_pyruv_trans"/>
    <property type="match status" value="1"/>
</dbReference>
<dbReference type="KEGG" id="aez:C3E78_00505"/>
<organism evidence="2 3">
    <name type="scientific">Aeromicrobium chenweiae</name>
    <dbReference type="NCBI Taxonomy" id="2079793"/>
    <lineage>
        <taxon>Bacteria</taxon>
        <taxon>Bacillati</taxon>
        <taxon>Actinomycetota</taxon>
        <taxon>Actinomycetes</taxon>
        <taxon>Propionibacteriales</taxon>
        <taxon>Nocardioidaceae</taxon>
        <taxon>Aeromicrobium</taxon>
    </lineage>
</organism>
<protein>
    <recommendedName>
        <fullName evidence="1">Polysaccharide pyruvyl transferase domain-containing protein</fullName>
    </recommendedName>
</protein>
<evidence type="ECO:0000313" key="2">
    <source>
        <dbReference type="EMBL" id="AWB90835.1"/>
    </source>
</evidence>
<proteinExistence type="predicted"/>
<dbReference type="Proteomes" id="UP000244384">
    <property type="component" value="Chromosome"/>
</dbReference>
<dbReference type="RefSeq" id="WP_108576481.1">
    <property type="nucleotide sequence ID" value="NZ_CP026952.1"/>
</dbReference>
<keyword evidence="3" id="KW-1185">Reference proteome</keyword>
<evidence type="ECO:0000259" key="1">
    <source>
        <dbReference type="Pfam" id="PF04230"/>
    </source>
</evidence>
<gene>
    <name evidence="2" type="ORF">C3E78_00505</name>
</gene>
<accession>A0A5F2EPX9</accession>
<evidence type="ECO:0000313" key="3">
    <source>
        <dbReference type="Proteomes" id="UP000244384"/>
    </source>
</evidence>
<dbReference type="OrthoDB" id="9811182at2"/>
<reference evidence="3" key="1">
    <citation type="submission" date="2018-01" db="EMBL/GenBank/DDBJ databases">
        <authorList>
            <person name="Li J."/>
        </authorList>
    </citation>
    <scope>NUCLEOTIDE SEQUENCE [LARGE SCALE GENOMIC DNA]</scope>
    <source>
        <strain evidence="3">592</strain>
    </source>
</reference>
<dbReference type="InterPro" id="IPR007345">
    <property type="entry name" value="Polysacch_pyruvyl_Trfase"/>
</dbReference>
<feature type="domain" description="Polysaccharide pyruvyl transferase" evidence="1">
    <location>
        <begin position="16"/>
        <end position="292"/>
    </location>
</feature>
<sequence>MNHETVGVVTLVDLKNYGNRLQNFATHELFRQRGIKATTIEMRAKPGKAVARALYYAAAKDARENLILRGRYYRSWRFTSTHVRAICLDPARSPLSDRFDYFSVGSDQVWNPNDGRLGGRADGVQCLANVPAERKMLVAPSFGLDELSSAWGEKYSQWLQTFAHLSCRETRGVEIISSLTERDAEVAIDPTMAIEPERWREVARTRDLPPRPYLVTLLLGSISLERRRQIVGFAAKHGLDIVNLADPKDPIGRRIGPQEFLALIDNARCVMTDSYHCSIFALLFQRPLAIFDREGPGAIMSSRIETLVSSFDLSNRVVDKDPGSSLDAFLESDYTNGTRTLDMRRVQFVDNFDSELARLRTARVNRTGSSKNEH</sequence>
<accession>A0A2S0WHL9</accession>